<proteinExistence type="predicted"/>
<evidence type="ECO:0000313" key="2">
    <source>
        <dbReference type="Proteomes" id="UP000692954"/>
    </source>
</evidence>
<sequence>MMARSKGYGKISSQIFGGKYLLLFQFMNTWAQVFETGEYSNNLRIGSWIYQCYEQGIVDGFHNKYWQKLRVSKQQINEYIMNERKVGIWDIMYDNSYQRDINKLVMDNMNKKVIRK</sequence>
<comment type="caution">
    <text evidence="1">The sequence shown here is derived from an EMBL/GenBank/DDBJ whole genome shotgun (WGS) entry which is preliminary data.</text>
</comment>
<gene>
    <name evidence="1" type="ORF">PSON_ATCC_30995.1.T2630007</name>
</gene>
<accession>A0A8S1RPH5</accession>
<reference evidence="1" key="1">
    <citation type="submission" date="2021-01" db="EMBL/GenBank/DDBJ databases">
        <authorList>
            <consortium name="Genoscope - CEA"/>
            <person name="William W."/>
        </authorList>
    </citation>
    <scope>NUCLEOTIDE SEQUENCE</scope>
</reference>
<dbReference type="Proteomes" id="UP000692954">
    <property type="component" value="Unassembled WGS sequence"/>
</dbReference>
<dbReference type="AlphaFoldDB" id="A0A8S1RPH5"/>
<keyword evidence="2" id="KW-1185">Reference proteome</keyword>
<evidence type="ECO:0000313" key="1">
    <source>
        <dbReference type="EMBL" id="CAD8130108.1"/>
    </source>
</evidence>
<protein>
    <submittedName>
        <fullName evidence="1">Uncharacterized protein</fullName>
    </submittedName>
</protein>
<dbReference type="EMBL" id="CAJJDN010000263">
    <property type="protein sequence ID" value="CAD8130108.1"/>
    <property type="molecule type" value="Genomic_DNA"/>
</dbReference>
<organism evidence="1 2">
    <name type="scientific">Paramecium sonneborni</name>
    <dbReference type="NCBI Taxonomy" id="65129"/>
    <lineage>
        <taxon>Eukaryota</taxon>
        <taxon>Sar</taxon>
        <taxon>Alveolata</taxon>
        <taxon>Ciliophora</taxon>
        <taxon>Intramacronucleata</taxon>
        <taxon>Oligohymenophorea</taxon>
        <taxon>Peniculida</taxon>
        <taxon>Parameciidae</taxon>
        <taxon>Paramecium</taxon>
    </lineage>
</organism>
<name>A0A8S1RPH5_9CILI</name>